<feature type="transmembrane region" description="Helical" evidence="1">
    <location>
        <begin position="111"/>
        <end position="134"/>
    </location>
</feature>
<evidence type="ECO:0000256" key="1">
    <source>
        <dbReference type="SAM" id="Phobius"/>
    </source>
</evidence>
<evidence type="ECO:0000313" key="2">
    <source>
        <dbReference type="EMBL" id="MFD2693692.1"/>
    </source>
</evidence>
<dbReference type="Proteomes" id="UP001597399">
    <property type="component" value="Unassembled WGS sequence"/>
</dbReference>
<reference evidence="3" key="1">
    <citation type="journal article" date="2019" name="Int. J. Syst. Evol. Microbiol.">
        <title>The Global Catalogue of Microorganisms (GCM) 10K type strain sequencing project: providing services to taxonomists for standard genome sequencing and annotation.</title>
        <authorList>
            <consortium name="The Broad Institute Genomics Platform"/>
            <consortium name="The Broad Institute Genome Sequencing Center for Infectious Disease"/>
            <person name="Wu L."/>
            <person name="Ma J."/>
        </authorList>
    </citation>
    <scope>NUCLEOTIDE SEQUENCE [LARGE SCALE GENOMIC DNA]</scope>
    <source>
        <strain evidence="3">TISTR 2466</strain>
    </source>
</reference>
<keyword evidence="1" id="KW-0472">Membrane</keyword>
<keyword evidence="3" id="KW-1185">Reference proteome</keyword>
<dbReference type="EMBL" id="JBHUMQ010000018">
    <property type="protein sequence ID" value="MFD2693692.1"/>
    <property type="molecule type" value="Genomic_DNA"/>
</dbReference>
<sequence>MKRITDERLILVNLKNFRIAYIFQTVGMLAVLIYIAFTSGSREAIESPFFLVMMLTNILLIFLQMRVTADVEATEKKCKTPVPYYVFVLISLAVGVLMGLISWFTDRQHPSFAWISGTIFFVCFLGSFSFMYYLKKKRANDDDEE</sequence>
<comment type="caution">
    <text evidence="2">The sequence shown here is derived from an EMBL/GenBank/DDBJ whole genome shotgun (WGS) entry which is preliminary data.</text>
</comment>
<dbReference type="RefSeq" id="WP_253062334.1">
    <property type="nucleotide sequence ID" value="NZ_JAMXWM010000013.1"/>
</dbReference>
<name>A0ABW5S3J2_9BACL</name>
<proteinExistence type="predicted"/>
<keyword evidence="1" id="KW-0812">Transmembrane</keyword>
<evidence type="ECO:0000313" key="3">
    <source>
        <dbReference type="Proteomes" id="UP001597399"/>
    </source>
</evidence>
<keyword evidence="1" id="KW-1133">Transmembrane helix</keyword>
<protein>
    <submittedName>
        <fullName evidence="2">Branched-chain amino acid ABC transporter substrate-binding protein</fullName>
    </submittedName>
</protein>
<feature type="transmembrane region" description="Helical" evidence="1">
    <location>
        <begin position="45"/>
        <end position="63"/>
    </location>
</feature>
<accession>A0ABW5S3J2</accession>
<organism evidence="2 3">
    <name type="scientific">Sporolactobacillus shoreicorticis</name>
    <dbReference type="NCBI Taxonomy" id="1923877"/>
    <lineage>
        <taxon>Bacteria</taxon>
        <taxon>Bacillati</taxon>
        <taxon>Bacillota</taxon>
        <taxon>Bacilli</taxon>
        <taxon>Bacillales</taxon>
        <taxon>Sporolactobacillaceae</taxon>
        <taxon>Sporolactobacillus</taxon>
    </lineage>
</organism>
<gene>
    <name evidence="2" type="ORF">ACFSUE_08650</name>
</gene>
<feature type="transmembrane region" description="Helical" evidence="1">
    <location>
        <begin position="84"/>
        <end position="105"/>
    </location>
</feature>
<feature type="transmembrane region" description="Helical" evidence="1">
    <location>
        <begin position="21"/>
        <end position="39"/>
    </location>
</feature>